<dbReference type="eggNOG" id="ENOG5032YFH">
    <property type="taxonomic scope" value="Bacteria"/>
</dbReference>
<dbReference type="AlphaFoldDB" id="A0A031GD75"/>
<dbReference type="Proteomes" id="UP000305681">
    <property type="component" value="Unassembled WGS sequence"/>
</dbReference>
<sequence>MHLPHRNNLRPNKLLNSKWTAVTPVNKEKHFLVIKVCAAATPDEPVTHVELEAVHSGRVQILPWRALQDAAQWHQGWKT</sequence>
<accession>A0A031GD75</accession>
<gene>
    <name evidence="2" type="ORF">FHI69_09110</name>
    <name evidence="1" type="ORF">SAMN03097694_2834</name>
</gene>
<evidence type="ECO:0000313" key="2">
    <source>
        <dbReference type="EMBL" id="TNC77487.1"/>
    </source>
</evidence>
<evidence type="ECO:0000313" key="1">
    <source>
        <dbReference type="EMBL" id="SFX66229.1"/>
    </source>
</evidence>
<reference evidence="2 4" key="2">
    <citation type="submission" date="2019-06" db="EMBL/GenBank/DDBJ databases">
        <title>Genome sequence of Janthinobacterium lividum UCD_MED1.</title>
        <authorList>
            <person name="De Leon M.E."/>
            <person name="Jospin G."/>
        </authorList>
    </citation>
    <scope>NUCLEOTIDE SEQUENCE [LARGE SCALE GENOMIC DNA]</scope>
    <source>
        <strain evidence="2 4">UCD_MED1</strain>
    </source>
</reference>
<dbReference type="RefSeq" id="WP_034759713.1">
    <property type="nucleotide sequence ID" value="NZ_FPKH01000002.1"/>
</dbReference>
<dbReference type="EMBL" id="FPKH01000002">
    <property type="protein sequence ID" value="SFX66229.1"/>
    <property type="molecule type" value="Genomic_DNA"/>
</dbReference>
<reference evidence="1 3" key="1">
    <citation type="submission" date="2016-11" db="EMBL/GenBank/DDBJ databases">
        <authorList>
            <person name="Varghese N."/>
            <person name="Submissions S."/>
        </authorList>
    </citation>
    <scope>NUCLEOTIDE SEQUENCE [LARGE SCALE GENOMIC DNA]</scope>
    <source>
        <strain evidence="1 3">NFR18</strain>
    </source>
</reference>
<evidence type="ECO:0000313" key="3">
    <source>
        <dbReference type="Proteomes" id="UP000182489"/>
    </source>
</evidence>
<dbReference type="Pfam" id="PF09493">
    <property type="entry name" value="DUF2389"/>
    <property type="match status" value="1"/>
</dbReference>
<dbReference type="EMBL" id="VDGE01000002">
    <property type="protein sequence ID" value="TNC77487.1"/>
    <property type="molecule type" value="Genomic_DNA"/>
</dbReference>
<organism evidence="1 3">
    <name type="scientific">Janthinobacterium lividum</name>
    <dbReference type="NCBI Taxonomy" id="29581"/>
    <lineage>
        <taxon>Bacteria</taxon>
        <taxon>Pseudomonadati</taxon>
        <taxon>Pseudomonadota</taxon>
        <taxon>Betaproteobacteria</taxon>
        <taxon>Burkholderiales</taxon>
        <taxon>Oxalobacteraceae</taxon>
        <taxon>Janthinobacterium</taxon>
    </lineage>
</organism>
<comment type="caution">
    <text evidence="1">The sequence shown here is derived from an EMBL/GenBank/DDBJ whole genome shotgun (WGS) entry which is preliminary data.</text>
</comment>
<dbReference type="OrthoDB" id="5592973at2"/>
<dbReference type="InterPro" id="IPR012663">
    <property type="entry name" value="CHP02450_Tryp"/>
</dbReference>
<dbReference type="NCBIfam" id="TIGR02450">
    <property type="entry name" value="TIGR02450 family Trp-rich protein"/>
    <property type="match status" value="1"/>
</dbReference>
<protein>
    <submittedName>
        <fullName evidence="2">TIGR02450 family Trp-rich protein</fullName>
    </submittedName>
</protein>
<proteinExistence type="predicted"/>
<dbReference type="Proteomes" id="UP000182489">
    <property type="component" value="Unassembled WGS sequence"/>
</dbReference>
<name>A0A031GD75_9BURK</name>
<evidence type="ECO:0000313" key="4">
    <source>
        <dbReference type="Proteomes" id="UP000305681"/>
    </source>
</evidence>